<evidence type="ECO:0008006" key="3">
    <source>
        <dbReference type="Google" id="ProtNLM"/>
    </source>
</evidence>
<organism evidence="1 2">
    <name type="scientific">Novosphingobium nitrogenifigens DSM 19370</name>
    <dbReference type="NCBI Taxonomy" id="983920"/>
    <lineage>
        <taxon>Bacteria</taxon>
        <taxon>Pseudomonadati</taxon>
        <taxon>Pseudomonadota</taxon>
        <taxon>Alphaproteobacteria</taxon>
        <taxon>Sphingomonadales</taxon>
        <taxon>Sphingomonadaceae</taxon>
        <taxon>Novosphingobium</taxon>
    </lineage>
</organism>
<dbReference type="AlphaFoldDB" id="F1Z8Z2"/>
<gene>
    <name evidence="1" type="ORF">Y88_0908</name>
</gene>
<comment type="caution">
    <text evidence="1">The sequence shown here is derived from an EMBL/GenBank/DDBJ whole genome shotgun (WGS) entry which is preliminary data.</text>
</comment>
<name>F1Z8Z2_9SPHN</name>
<dbReference type="RefSeq" id="WP_008066074.1">
    <property type="nucleotide sequence ID" value="NZ_AQWK01000001.1"/>
</dbReference>
<protein>
    <recommendedName>
        <fullName evidence="3">DUF3618 domain-containing protein</fullName>
    </recommendedName>
</protein>
<dbReference type="HOGENOM" id="CLU_2220456_0_0_5"/>
<evidence type="ECO:0000313" key="2">
    <source>
        <dbReference type="Proteomes" id="UP000004728"/>
    </source>
</evidence>
<dbReference type="Proteomes" id="UP000004728">
    <property type="component" value="Unassembled WGS sequence"/>
</dbReference>
<dbReference type="STRING" id="983920.Y88_0908"/>
<dbReference type="InParanoid" id="F1Z8Z2"/>
<evidence type="ECO:0000313" key="1">
    <source>
        <dbReference type="EMBL" id="EGD58847.1"/>
    </source>
</evidence>
<sequence>MSRSSDETRIDQARVARDEARALFRADMTVLRESLAERPLTQRLRDRVIHAAADAFEAGLGLARENIVAIGLTASGIAGWVFRKPLGRLAQTVRNRLGRVFARKSR</sequence>
<reference evidence="1 2" key="1">
    <citation type="journal article" date="2012" name="J. Bacteriol.">
        <title>Draft Genome Sequence of Novosphingobium nitrogenifigens Y88T.</title>
        <authorList>
            <person name="Strabala T.J."/>
            <person name="Macdonald L."/>
            <person name="Liu V."/>
            <person name="Smit A.M."/>
        </authorList>
    </citation>
    <scope>NUCLEOTIDE SEQUENCE [LARGE SCALE GENOMIC DNA]</scope>
    <source>
        <strain evidence="1 2">DSM 19370</strain>
    </source>
</reference>
<dbReference type="EMBL" id="AEWJ01000038">
    <property type="protein sequence ID" value="EGD58847.1"/>
    <property type="molecule type" value="Genomic_DNA"/>
</dbReference>
<dbReference type="OrthoDB" id="7510010at2"/>
<accession>F1Z8Z2</accession>
<keyword evidence="2" id="KW-1185">Reference proteome</keyword>
<proteinExistence type="predicted"/>